<accession>A0A418MV98</accession>
<gene>
    <name evidence="4" type="ORF">D2L64_12875</name>
</gene>
<evidence type="ECO:0000256" key="1">
    <source>
        <dbReference type="ARBA" id="ARBA00022679"/>
    </source>
</evidence>
<dbReference type="PROSITE" id="PS51186">
    <property type="entry name" value="GNAT"/>
    <property type="match status" value="1"/>
</dbReference>
<dbReference type="InterPro" id="IPR016181">
    <property type="entry name" value="Acyl_CoA_acyltransferase"/>
</dbReference>
<dbReference type="Gene3D" id="3.40.630.30">
    <property type="match status" value="1"/>
</dbReference>
<dbReference type="InterPro" id="IPR050832">
    <property type="entry name" value="Bact_Acetyltransf"/>
</dbReference>
<evidence type="ECO:0000259" key="3">
    <source>
        <dbReference type="PROSITE" id="PS51186"/>
    </source>
</evidence>
<keyword evidence="2" id="KW-0012">Acyltransferase</keyword>
<dbReference type="GO" id="GO:0016747">
    <property type="term" value="F:acyltransferase activity, transferring groups other than amino-acyl groups"/>
    <property type="evidence" value="ECO:0007669"/>
    <property type="project" value="InterPro"/>
</dbReference>
<sequence>MGDARRATVDDVSELLRLRAVMFAALDGVPPAPGAWQHTMLRTLRNLLPDPEAELAAYVVDAPGRPGTLAACVVGVIDLRLGGPADPTGRSGYVFNVVTDAAYRRRGYSRACLTALLDWFAARGVRTVDLKASGDGAALYQELGFRPTSTVAMRWIAPSTGGN</sequence>
<dbReference type="PANTHER" id="PTHR43877">
    <property type="entry name" value="AMINOALKYLPHOSPHONATE N-ACETYLTRANSFERASE-RELATED-RELATED"/>
    <property type="match status" value="1"/>
</dbReference>
<name>A0A418MV98_9ACTN</name>
<dbReference type="Pfam" id="PF00583">
    <property type="entry name" value="Acetyltransf_1"/>
    <property type="match status" value="1"/>
</dbReference>
<comment type="caution">
    <text evidence="4">The sequence shown here is derived from an EMBL/GenBank/DDBJ whole genome shotgun (WGS) entry which is preliminary data.</text>
</comment>
<organism evidence="4 5">
    <name type="scientific">Micromonospora radicis</name>
    <dbReference type="NCBI Taxonomy" id="1894971"/>
    <lineage>
        <taxon>Bacteria</taxon>
        <taxon>Bacillati</taxon>
        <taxon>Actinomycetota</taxon>
        <taxon>Actinomycetes</taxon>
        <taxon>Micromonosporales</taxon>
        <taxon>Micromonosporaceae</taxon>
        <taxon>Micromonospora</taxon>
    </lineage>
</organism>
<dbReference type="CDD" id="cd04301">
    <property type="entry name" value="NAT_SF"/>
    <property type="match status" value="1"/>
</dbReference>
<dbReference type="InterPro" id="IPR000182">
    <property type="entry name" value="GNAT_dom"/>
</dbReference>
<dbReference type="EMBL" id="QXEC01000010">
    <property type="protein sequence ID" value="RIV38429.1"/>
    <property type="molecule type" value="Genomic_DNA"/>
</dbReference>
<dbReference type="Proteomes" id="UP000283832">
    <property type="component" value="Unassembled WGS sequence"/>
</dbReference>
<evidence type="ECO:0000313" key="5">
    <source>
        <dbReference type="Proteomes" id="UP000283832"/>
    </source>
</evidence>
<dbReference type="RefSeq" id="WP_119575705.1">
    <property type="nucleotide sequence ID" value="NZ_QXEC01000010.1"/>
</dbReference>
<keyword evidence="5" id="KW-1185">Reference proteome</keyword>
<feature type="domain" description="N-acetyltransferase" evidence="3">
    <location>
        <begin position="27"/>
        <end position="163"/>
    </location>
</feature>
<proteinExistence type="predicted"/>
<dbReference type="SUPFAM" id="SSF55729">
    <property type="entry name" value="Acyl-CoA N-acyltransferases (Nat)"/>
    <property type="match status" value="1"/>
</dbReference>
<evidence type="ECO:0000313" key="4">
    <source>
        <dbReference type="EMBL" id="RIV38429.1"/>
    </source>
</evidence>
<dbReference type="AlphaFoldDB" id="A0A418MV98"/>
<protein>
    <submittedName>
        <fullName evidence="4">GNAT family N-acetyltransferase</fullName>
    </submittedName>
</protein>
<evidence type="ECO:0000256" key="2">
    <source>
        <dbReference type="ARBA" id="ARBA00023315"/>
    </source>
</evidence>
<keyword evidence="1 4" id="KW-0808">Transferase</keyword>
<reference evidence="4 5" key="1">
    <citation type="submission" date="2018-08" db="EMBL/GenBank/DDBJ databases">
        <title>Jishengella sp. nov., isolated from a root of Azadirachta indica A. Juss. var. siamensis Valenton.</title>
        <authorList>
            <person name="Kuncharoen N."/>
            <person name="Tanasupawat S."/>
            <person name="Kudo T."/>
            <person name="Ohkuma M."/>
        </authorList>
    </citation>
    <scope>NUCLEOTIDE SEQUENCE [LARGE SCALE GENOMIC DNA]</scope>
    <source>
        <strain evidence="4 5">AZ1-13</strain>
    </source>
</reference>
<dbReference type="OrthoDB" id="5243104at2"/>